<dbReference type="EMBL" id="BMAO01037052">
    <property type="protein sequence ID" value="GFR14953.1"/>
    <property type="molecule type" value="Genomic_DNA"/>
</dbReference>
<comment type="caution">
    <text evidence="2">The sequence shown here is derived from an EMBL/GenBank/DDBJ whole genome shotgun (WGS) entry which is preliminary data.</text>
</comment>
<accession>A0A8X6H0X1</accession>
<feature type="compositionally biased region" description="Basic and acidic residues" evidence="1">
    <location>
        <begin position="88"/>
        <end position="128"/>
    </location>
</feature>
<reference evidence="2" key="1">
    <citation type="submission" date="2020-07" db="EMBL/GenBank/DDBJ databases">
        <title>Multicomponent nature underlies the extraordinary mechanical properties of spider dragline silk.</title>
        <authorList>
            <person name="Kono N."/>
            <person name="Nakamura H."/>
            <person name="Mori M."/>
            <person name="Yoshida Y."/>
            <person name="Ohtoshi R."/>
            <person name="Malay A.D."/>
            <person name="Moran D.A.P."/>
            <person name="Tomita M."/>
            <person name="Numata K."/>
            <person name="Arakawa K."/>
        </authorList>
    </citation>
    <scope>NUCLEOTIDE SEQUENCE</scope>
</reference>
<dbReference type="AlphaFoldDB" id="A0A8X6H0X1"/>
<gene>
    <name evidence="2" type="ORF">TNCT_665151</name>
</gene>
<organism evidence="2 3">
    <name type="scientific">Trichonephila clavata</name>
    <name type="common">Joro spider</name>
    <name type="synonym">Nephila clavata</name>
    <dbReference type="NCBI Taxonomy" id="2740835"/>
    <lineage>
        <taxon>Eukaryota</taxon>
        <taxon>Metazoa</taxon>
        <taxon>Ecdysozoa</taxon>
        <taxon>Arthropoda</taxon>
        <taxon>Chelicerata</taxon>
        <taxon>Arachnida</taxon>
        <taxon>Araneae</taxon>
        <taxon>Araneomorphae</taxon>
        <taxon>Entelegynae</taxon>
        <taxon>Araneoidea</taxon>
        <taxon>Nephilidae</taxon>
        <taxon>Trichonephila</taxon>
    </lineage>
</organism>
<name>A0A8X6H0X1_TRICU</name>
<evidence type="ECO:0000313" key="3">
    <source>
        <dbReference type="Proteomes" id="UP000887116"/>
    </source>
</evidence>
<proteinExistence type="predicted"/>
<evidence type="ECO:0000256" key="1">
    <source>
        <dbReference type="SAM" id="MobiDB-lite"/>
    </source>
</evidence>
<keyword evidence="3" id="KW-1185">Reference proteome</keyword>
<dbReference type="Proteomes" id="UP000887116">
    <property type="component" value="Unassembled WGS sequence"/>
</dbReference>
<protein>
    <submittedName>
        <fullName evidence="2">Uncharacterized protein</fullName>
    </submittedName>
</protein>
<sequence length="128" mass="14212">MSLPEDVEFEVLYHDIEDIPPGLIAGFFGPVRAQLDKVKKENFPEPPEEEGQDGNAAGGAKKTEKAPRGFAQRGPSAPTPPRVRRMSRREVPAPAKPEEDVVKEMKKLNIEEKEPKPKGSKPRGMDEK</sequence>
<evidence type="ECO:0000313" key="2">
    <source>
        <dbReference type="EMBL" id="GFR14953.1"/>
    </source>
</evidence>
<feature type="region of interest" description="Disordered" evidence="1">
    <location>
        <begin position="38"/>
        <end position="128"/>
    </location>
</feature>